<evidence type="ECO:0000313" key="2">
    <source>
        <dbReference type="Proteomes" id="UP000229897"/>
    </source>
</evidence>
<organism evidence="1 2">
    <name type="scientific">Massilia violaceinigra</name>
    <dbReference type="NCBI Taxonomy" id="2045208"/>
    <lineage>
        <taxon>Bacteria</taxon>
        <taxon>Pseudomonadati</taxon>
        <taxon>Pseudomonadota</taxon>
        <taxon>Betaproteobacteria</taxon>
        <taxon>Burkholderiales</taxon>
        <taxon>Oxalobacteraceae</taxon>
        <taxon>Telluria group</taxon>
        <taxon>Massilia</taxon>
    </lineage>
</organism>
<name>A0A2D2DQC5_9BURK</name>
<protein>
    <recommendedName>
        <fullName evidence="3">Barstar (barnase inhibitor) domain-containing protein</fullName>
    </recommendedName>
</protein>
<dbReference type="Proteomes" id="UP000229897">
    <property type="component" value="Chromosome"/>
</dbReference>
<reference evidence="1" key="1">
    <citation type="submission" date="2017-10" db="EMBL/GenBank/DDBJ databases">
        <title>Massilia psychrophilum sp. nov., a novel purple-pigmented bacterium isolated from Tianshan glacier, Xinjiang Municipality, China.</title>
        <authorList>
            <person name="Wang H."/>
        </authorList>
    </citation>
    <scope>NUCLEOTIDE SEQUENCE [LARGE SCALE GENOMIC DNA]</scope>
    <source>
        <strain evidence="1">B2</strain>
    </source>
</reference>
<gene>
    <name evidence="1" type="ORF">CR152_23460</name>
</gene>
<proteinExistence type="predicted"/>
<dbReference type="AlphaFoldDB" id="A0A2D2DQC5"/>
<sequence>MRNETLRIDLTYARSPLFVRQTVARAFGIPINQEFTWELLRDLICNLDASALPKEIVFSGWSNMEITIREEAERLSGFLQVLQKRHPDIKVSIIILD</sequence>
<dbReference type="KEGG" id="mass:CR152_23460"/>
<keyword evidence="2" id="KW-1185">Reference proteome</keyword>
<evidence type="ECO:0000313" key="1">
    <source>
        <dbReference type="EMBL" id="ATQ77143.1"/>
    </source>
</evidence>
<evidence type="ECO:0008006" key="3">
    <source>
        <dbReference type="Google" id="ProtNLM"/>
    </source>
</evidence>
<dbReference type="EMBL" id="CP024608">
    <property type="protein sequence ID" value="ATQ77143.1"/>
    <property type="molecule type" value="Genomic_DNA"/>
</dbReference>
<accession>A0A2D2DQC5</accession>